<organism evidence="4 5">
    <name type="scientific">Rhizopus delemar (strain RA 99-880 / ATCC MYA-4621 / FGSC 9543 / NRRL 43880)</name>
    <name type="common">Mucormycosis agent</name>
    <name type="synonym">Rhizopus arrhizus var. delemar</name>
    <dbReference type="NCBI Taxonomy" id="246409"/>
    <lineage>
        <taxon>Eukaryota</taxon>
        <taxon>Fungi</taxon>
        <taxon>Fungi incertae sedis</taxon>
        <taxon>Mucoromycota</taxon>
        <taxon>Mucoromycotina</taxon>
        <taxon>Mucoromycetes</taxon>
        <taxon>Mucorales</taxon>
        <taxon>Mucorineae</taxon>
        <taxon>Rhizopodaceae</taxon>
        <taxon>Rhizopus</taxon>
    </lineage>
</organism>
<dbReference type="SUPFAM" id="SSF50729">
    <property type="entry name" value="PH domain-like"/>
    <property type="match status" value="1"/>
</dbReference>
<dbReference type="OrthoDB" id="660555at2759"/>
<dbReference type="STRING" id="246409.I1BPS0"/>
<feature type="compositionally biased region" description="Basic and acidic residues" evidence="1">
    <location>
        <begin position="1"/>
        <end position="15"/>
    </location>
</feature>
<keyword evidence="5" id="KW-1185">Reference proteome</keyword>
<evidence type="ECO:0008006" key="6">
    <source>
        <dbReference type="Google" id="ProtNLM"/>
    </source>
</evidence>
<proteinExistence type="predicted"/>
<evidence type="ECO:0000313" key="4">
    <source>
        <dbReference type="EMBL" id="EIE78200.1"/>
    </source>
</evidence>
<dbReference type="eggNOG" id="KOG3522">
    <property type="taxonomic scope" value="Eukaryota"/>
</dbReference>
<dbReference type="PROSITE" id="PS50003">
    <property type="entry name" value="PH_DOMAIN"/>
    <property type="match status" value="1"/>
</dbReference>
<dbReference type="GeneID" id="93609876"/>
<gene>
    <name evidence="4" type="ORF">RO3G_02904</name>
</gene>
<dbReference type="PANTHER" id="PTHR12673">
    <property type="entry name" value="FACIOGENITAL DYSPLASIA PROTEIN"/>
    <property type="match status" value="1"/>
</dbReference>
<dbReference type="InterPro" id="IPR001849">
    <property type="entry name" value="PH_domain"/>
</dbReference>
<evidence type="ECO:0000259" key="2">
    <source>
        <dbReference type="PROSITE" id="PS50003"/>
    </source>
</evidence>
<accession>I1BPS0</accession>
<feature type="region of interest" description="Disordered" evidence="1">
    <location>
        <begin position="1"/>
        <end position="34"/>
    </location>
</feature>
<feature type="compositionally biased region" description="Low complexity" evidence="1">
    <location>
        <begin position="16"/>
        <end position="34"/>
    </location>
</feature>
<dbReference type="Gene3D" id="2.30.29.30">
    <property type="entry name" value="Pleckstrin-homology domain (PH domain)/Phosphotyrosine-binding domain (PTB)"/>
    <property type="match status" value="1"/>
</dbReference>
<dbReference type="InterPro" id="IPR051092">
    <property type="entry name" value="FYVE_RhoGEF_PH"/>
</dbReference>
<dbReference type="InParanoid" id="I1BPS0"/>
<dbReference type="Gene3D" id="1.20.900.10">
    <property type="entry name" value="Dbl homology (DH) domain"/>
    <property type="match status" value="2"/>
</dbReference>
<evidence type="ECO:0000256" key="1">
    <source>
        <dbReference type="SAM" id="MobiDB-lite"/>
    </source>
</evidence>
<feature type="domain" description="PH" evidence="2">
    <location>
        <begin position="304"/>
        <end position="468"/>
    </location>
</feature>
<sequence length="475" mass="54422">MSYSSIDERTDDSWRRPSVLSSSSIATSSSGGEDSFQSFDTFAFEKDFYQSTPSGNELNTNAASHYSQLIDDLGIIDDIYYYFNDENEAESYERQVADTARNVSQKQYTVEQICQSEEQLVQDLIAFHQVYLVHLQRWTQESNNSDLFTKYPQLCSRIALDDLIDQVLSLIRIHRQFLNDFKERLEMWGPTQFISDVFSSLSSSFIKFLESCMFKSDKPVRDLLYYLKIPLQRISSYASALSCIVSVTEPSHPDYRALIRIEGKFRYHEKKRKNLIKDRLAHIRALEASRSVLSSPATVTSTRRLYITGLLTRVDLSDPQSFNDTRTYLLYNDYFFYCQKTKPSNKKSTMQKLQYKGLINLRNAEISPLSSQVIAKITEIKKHSVLTAAFKRGKNTERAPVVTAVYGFQLATHEVSVENSSGTVLPGSMPGNGIAPPQVNLGKQQFIMRTQTEAEQKAWMYLIEKVIHHLSTRKA</sequence>
<dbReference type="PANTHER" id="PTHR12673:SF159">
    <property type="entry name" value="LD03170P"/>
    <property type="match status" value="1"/>
</dbReference>
<dbReference type="GO" id="GO:0005737">
    <property type="term" value="C:cytoplasm"/>
    <property type="evidence" value="ECO:0007669"/>
    <property type="project" value="TreeGrafter"/>
</dbReference>
<evidence type="ECO:0000259" key="3">
    <source>
        <dbReference type="PROSITE" id="PS50010"/>
    </source>
</evidence>
<dbReference type="Proteomes" id="UP000009138">
    <property type="component" value="Unassembled WGS sequence"/>
</dbReference>
<reference evidence="4 5" key="1">
    <citation type="journal article" date="2009" name="PLoS Genet.">
        <title>Genomic analysis of the basal lineage fungus Rhizopus oryzae reveals a whole-genome duplication.</title>
        <authorList>
            <person name="Ma L.-J."/>
            <person name="Ibrahim A.S."/>
            <person name="Skory C."/>
            <person name="Grabherr M.G."/>
            <person name="Burger G."/>
            <person name="Butler M."/>
            <person name="Elias M."/>
            <person name="Idnurm A."/>
            <person name="Lang B.F."/>
            <person name="Sone T."/>
            <person name="Abe A."/>
            <person name="Calvo S.E."/>
            <person name="Corrochano L.M."/>
            <person name="Engels R."/>
            <person name="Fu J."/>
            <person name="Hansberg W."/>
            <person name="Kim J.-M."/>
            <person name="Kodira C.D."/>
            <person name="Koehrsen M.J."/>
            <person name="Liu B."/>
            <person name="Miranda-Saavedra D."/>
            <person name="O'Leary S."/>
            <person name="Ortiz-Castellanos L."/>
            <person name="Poulter R."/>
            <person name="Rodriguez-Romero J."/>
            <person name="Ruiz-Herrera J."/>
            <person name="Shen Y.-Q."/>
            <person name="Zeng Q."/>
            <person name="Galagan J."/>
            <person name="Birren B.W."/>
            <person name="Cuomo C.A."/>
            <person name="Wickes B.L."/>
        </authorList>
    </citation>
    <scope>NUCLEOTIDE SEQUENCE [LARGE SCALE GENOMIC DNA]</scope>
    <source>
        <strain evidence="5">RA 99-880 / ATCC MYA-4621 / FGSC 9543 / NRRL 43880</strain>
    </source>
</reference>
<dbReference type="InterPro" id="IPR011993">
    <property type="entry name" value="PH-like_dom_sf"/>
</dbReference>
<dbReference type="GO" id="GO:0005085">
    <property type="term" value="F:guanyl-nucleotide exchange factor activity"/>
    <property type="evidence" value="ECO:0007669"/>
    <property type="project" value="InterPro"/>
</dbReference>
<dbReference type="SMART" id="SM00233">
    <property type="entry name" value="PH"/>
    <property type="match status" value="1"/>
</dbReference>
<dbReference type="OMA" id="RLDMWGP"/>
<dbReference type="SUPFAM" id="SSF48065">
    <property type="entry name" value="DBL homology domain (DH-domain)"/>
    <property type="match status" value="1"/>
</dbReference>
<dbReference type="PROSITE" id="PS50010">
    <property type="entry name" value="DH_2"/>
    <property type="match status" value="1"/>
</dbReference>
<name>I1BPS0_RHIO9</name>
<dbReference type="AlphaFoldDB" id="I1BPS0"/>
<dbReference type="VEuPathDB" id="FungiDB:RO3G_02904"/>
<feature type="domain" description="DH" evidence="3">
    <location>
        <begin position="105"/>
        <end position="258"/>
    </location>
</feature>
<protein>
    <recommendedName>
        <fullName evidence="6">DH domain-containing protein</fullName>
    </recommendedName>
</protein>
<dbReference type="InterPro" id="IPR035899">
    <property type="entry name" value="DBL_dom_sf"/>
</dbReference>
<dbReference type="InterPro" id="IPR000219">
    <property type="entry name" value="DH_dom"/>
</dbReference>
<dbReference type="EMBL" id="CH476733">
    <property type="protein sequence ID" value="EIE78200.1"/>
    <property type="molecule type" value="Genomic_DNA"/>
</dbReference>
<dbReference type="RefSeq" id="XP_067513596.1">
    <property type="nucleotide sequence ID" value="XM_067657495.1"/>
</dbReference>
<evidence type="ECO:0000313" key="5">
    <source>
        <dbReference type="Proteomes" id="UP000009138"/>
    </source>
</evidence>